<name>A0AAV5TBK8_9BILA</name>
<evidence type="ECO:0000313" key="2">
    <source>
        <dbReference type="Proteomes" id="UP001432027"/>
    </source>
</evidence>
<proteinExistence type="predicted"/>
<evidence type="ECO:0000313" key="1">
    <source>
        <dbReference type="EMBL" id="GMS91109.1"/>
    </source>
</evidence>
<accession>A0AAV5TBK8</accession>
<reference evidence="1" key="1">
    <citation type="submission" date="2023-10" db="EMBL/GenBank/DDBJ databases">
        <title>Genome assembly of Pristionchus species.</title>
        <authorList>
            <person name="Yoshida K."/>
            <person name="Sommer R.J."/>
        </authorList>
    </citation>
    <scope>NUCLEOTIDE SEQUENCE</scope>
    <source>
        <strain evidence="1">RS0144</strain>
    </source>
</reference>
<gene>
    <name evidence="1" type="ORF">PENTCL1PPCAC_13284</name>
</gene>
<feature type="non-terminal residue" evidence="1">
    <location>
        <position position="88"/>
    </location>
</feature>
<sequence length="88" mass="9880">CAINYMIRVSITYHRLQIVLQCIPSQKRQHSTRDSCTFCSLHPCIILHVPLKLNAVTSCYSVVVGLIALCKVCVGHRRSIVPFAVLRS</sequence>
<feature type="non-terminal residue" evidence="1">
    <location>
        <position position="1"/>
    </location>
</feature>
<comment type="caution">
    <text evidence="1">The sequence shown here is derived from an EMBL/GenBank/DDBJ whole genome shotgun (WGS) entry which is preliminary data.</text>
</comment>
<dbReference type="EMBL" id="BTSX01000003">
    <property type="protein sequence ID" value="GMS91109.1"/>
    <property type="molecule type" value="Genomic_DNA"/>
</dbReference>
<organism evidence="1 2">
    <name type="scientific">Pristionchus entomophagus</name>
    <dbReference type="NCBI Taxonomy" id="358040"/>
    <lineage>
        <taxon>Eukaryota</taxon>
        <taxon>Metazoa</taxon>
        <taxon>Ecdysozoa</taxon>
        <taxon>Nematoda</taxon>
        <taxon>Chromadorea</taxon>
        <taxon>Rhabditida</taxon>
        <taxon>Rhabditina</taxon>
        <taxon>Diplogasteromorpha</taxon>
        <taxon>Diplogasteroidea</taxon>
        <taxon>Neodiplogasteridae</taxon>
        <taxon>Pristionchus</taxon>
    </lineage>
</organism>
<keyword evidence="2" id="KW-1185">Reference proteome</keyword>
<protein>
    <recommendedName>
        <fullName evidence="3">G protein-coupled receptor</fullName>
    </recommendedName>
</protein>
<dbReference type="AlphaFoldDB" id="A0AAV5TBK8"/>
<evidence type="ECO:0008006" key="3">
    <source>
        <dbReference type="Google" id="ProtNLM"/>
    </source>
</evidence>
<dbReference type="Proteomes" id="UP001432027">
    <property type="component" value="Unassembled WGS sequence"/>
</dbReference>